<dbReference type="CDD" id="cd00096">
    <property type="entry name" value="Ig"/>
    <property type="match status" value="5"/>
</dbReference>
<feature type="signal peptide" evidence="5">
    <location>
        <begin position="1"/>
        <end position="22"/>
    </location>
</feature>
<dbReference type="InterPro" id="IPR003599">
    <property type="entry name" value="Ig_sub"/>
</dbReference>
<dbReference type="FunFam" id="2.60.40.10:FF:000032">
    <property type="entry name" value="palladin isoform X1"/>
    <property type="match status" value="3"/>
</dbReference>
<dbReference type="Pfam" id="PF07679">
    <property type="entry name" value="I-set"/>
    <property type="match status" value="13"/>
</dbReference>
<evidence type="ECO:0000256" key="4">
    <source>
        <dbReference type="SAM" id="MobiDB-lite"/>
    </source>
</evidence>
<feature type="domain" description="Ig-like" evidence="6">
    <location>
        <begin position="1167"/>
        <end position="1261"/>
    </location>
</feature>
<feature type="compositionally biased region" description="Polar residues" evidence="4">
    <location>
        <begin position="1270"/>
        <end position="1282"/>
    </location>
</feature>
<keyword evidence="8" id="KW-1185">Reference proteome</keyword>
<sequence>MAHLRLFIAIALLVLHYNCLELFNEISQLQGIFMKSVAMLKRQEDCGLCQICSKREELFNAMMNASIQLESLNYHPLDWKTIEPAAQITENAGISVVRPLADIEATEGTKAEFSAQLSADLGRTAQVKWFKDGELLNTRTSIKHRSRTDGDQVKLAITNIGTADVGKYKFVVDIVQGTRSSIAASLESTEAQLTIRGKGGIEKSTSKVSSQAKEEAKESSNGPQKSTGNVKDEMKTLKGTKLGKASGTTKHAQSAEFEPMEVDENSNFIKNKNLTIAIGVMDDQEPQIYGDDEKENILHEKKKNMLNRPKIDTMEVDEVNRKSRETKLAAPTIRMPLPELRDLPENENNVTLVCAVSGIPTPDIQWLKDSKPIAEVERVEPGRRKIKLETFRTTFENGIATLYFGKVKAIDSGVYTCIVSNTQGTARCSGTLFIQPSTDNDSVPPKFQSFLSDKTVCLGSELVLECELSNGKPLATVQWHKDGLKLLQSNRHLAFHDSQGLVRLTIMLVREDDAGEYSVEAENVHGKDFTHCTVKVLNNNIMKRKSERNEEKGTIQPEEAKEEAKKSKVPVICRPLNDVKVHEGNRVLLECEVQCQEKMPIQAEWYHNGRLLATTRTLRTYFDGRLAMLKIYDAQREHDGNYECRFWIAGAENQAVMSSANVYVEAIKSSGSDSSTNATKDFVLNMPNFETKLEDTQVENEGDSVSLMCQVNGNPPPEVQWLHNGKAIISNDQFVMSSKEGEYRMNIKSFQSALHTGTYTAVAKNIYGDVHSSANLAFKQALGTPEAAVTEAKPSTEVITVTSIETLEPVFKTEKRGNAEDDEPKSGANLLYFSSKLQDQTVLAGTTAKMECIVQPPSIITHLEWLKDNRPIGTNTRQRIYFEPKSGKASLTILACRAEDAGTYTCRGVNSPTMDQSTECFLTIATRTGTDAHLVAAASESPEPSTKAPTFTRQPPSEVHVVEGSGLQLYAKAIGDPLPTIKWLKDGKELGILNKNYQLRVTGAGEHVLDISCAVLKTSGEFICIAKNGAGSTKAVTQVIVAKKSPMNSKSTEESPSFVEVLTDTRVESSQPVTFRCQIAGIPEPELRWFFTGDANLKPTPIQLGKGVWTEFRHGSNVELKADAVLRAQQGTYKCIATNRLGNAETKCYLLIGSGSENKVQNEAGPPRFTKCLRDIWVEKMGNISVDIRLDVEVAGSPNPKITWLHNNRPVLPNSNLSIVQSNDTSSVLLISKNVHTMDLGLWTAVASNTHGQVQSSCSINVGKIPETVTVESDTPMETSSEGEALFPTEKEEKKDVKQSKKNEDEAASSRRHSKSKNRWSQSKGTAPSFVHGLEDMELTAGDTAAVAGKLAKKRRRHPFELQESLDQKNLADSIISRLDVDKDGEVEHNDLSQSQNPPDKEATLDAIRQAIITRNGHGPCRPRFLVKPKTRKEIEEHKSLRLKAAVSANPSAEVHWDRNGVILETGNKFSIYNDGDFYYLEVHHVSQFDAGFYNCTSTNKEGLATCTSEIEVTPMPDSTIERMKKRMRKEHTAPAFIEVLPGRQKCVVGETISVECSVSGYPAPSVSWQRNGCTIIPQPDRYQVYYDGECSTLKFVSVSMADAGTYICMAENTIGKANTQMQLDICRPPIREDDGLPPKFSAPKQKFKKKLMDGEGEVVLKAEIIEGTEPITCRWIRNKVELAAECNAFCFGREGKDALLTIKDAFPEDSGEYICMAENKFGASHCTIDLHLSECLKSVHEDEAPVIKTSKRATTTEVGTKAEVKFSVVAKPEPVISWFKVVGGNDERILPGSRYETISKGKYFILRIHNAQLQDAGTYKLLAVNSVGTATGTTQLYMDESHMSISQALPRFIRRPVSTQCILGQRVELDCEFDGTPTPVVSWFKGAHRLESGEGMITIENPSSNSSRLTILRVGKHHFGEYLCTVRNNYGEDLATSMVLLEGSSAALSHLPQVEDIRRKSSLKKKPTVMKKE</sequence>
<feature type="compositionally biased region" description="Basic and acidic residues" evidence="4">
    <location>
        <begin position="547"/>
        <end position="564"/>
    </location>
</feature>
<feature type="domain" description="Ig-like" evidence="6">
    <location>
        <begin position="1056"/>
        <end position="1139"/>
    </location>
</feature>
<feature type="domain" description="Ig-like" evidence="6">
    <location>
        <begin position="1639"/>
        <end position="1734"/>
    </location>
</feature>
<keyword evidence="3" id="KW-0393">Immunoglobulin domain</keyword>
<feature type="region of interest" description="Disordered" evidence="4">
    <location>
        <begin position="197"/>
        <end position="236"/>
    </location>
</feature>
<evidence type="ECO:0000313" key="7">
    <source>
        <dbReference type="EMBL" id="KAI1723782.1"/>
    </source>
</evidence>
<feature type="domain" description="Ig-like" evidence="6">
    <location>
        <begin position="331"/>
        <end position="433"/>
    </location>
</feature>
<reference evidence="7" key="1">
    <citation type="submission" date="2022-01" db="EMBL/GenBank/DDBJ databases">
        <title>Genome Sequence Resource for Two Populations of Ditylenchus destructor, the Migratory Endoparasitic Phytonematode.</title>
        <authorList>
            <person name="Zhang H."/>
            <person name="Lin R."/>
            <person name="Xie B."/>
        </authorList>
    </citation>
    <scope>NUCLEOTIDE SEQUENCE</scope>
    <source>
        <strain evidence="7">BazhouSP</strain>
    </source>
</reference>
<dbReference type="InterPro" id="IPR018247">
    <property type="entry name" value="EF_Hand_1_Ca_BS"/>
</dbReference>
<keyword evidence="5" id="KW-0732">Signal</keyword>
<accession>A0AAD4NFV6</accession>
<evidence type="ECO:0000259" key="6">
    <source>
        <dbReference type="PROSITE" id="PS50835"/>
    </source>
</evidence>
<comment type="caution">
    <text evidence="7">The sequence shown here is derived from an EMBL/GenBank/DDBJ whole genome shotgun (WGS) entry which is preliminary data.</text>
</comment>
<evidence type="ECO:0000313" key="8">
    <source>
        <dbReference type="Proteomes" id="UP001201812"/>
    </source>
</evidence>
<feature type="domain" description="Ig-like" evidence="6">
    <location>
        <begin position="1423"/>
        <end position="1514"/>
    </location>
</feature>
<dbReference type="PROSITE" id="PS00018">
    <property type="entry name" value="EF_HAND_1"/>
    <property type="match status" value="1"/>
</dbReference>
<dbReference type="SUPFAM" id="SSF48726">
    <property type="entry name" value="Immunoglobulin"/>
    <property type="match status" value="14"/>
</dbReference>
<dbReference type="FunFam" id="2.60.40.10:FF:000107">
    <property type="entry name" value="Myosin, light chain kinase a"/>
    <property type="match status" value="4"/>
</dbReference>
<dbReference type="InterPro" id="IPR013783">
    <property type="entry name" value="Ig-like_fold"/>
</dbReference>
<dbReference type="InterPro" id="IPR007110">
    <property type="entry name" value="Ig-like_dom"/>
</dbReference>
<gene>
    <name evidence="7" type="ORF">DdX_03957</name>
</gene>
<dbReference type="EMBL" id="JAKKPZ010000003">
    <property type="protein sequence ID" value="KAI1723782.1"/>
    <property type="molecule type" value="Genomic_DNA"/>
</dbReference>
<dbReference type="InterPro" id="IPR013098">
    <property type="entry name" value="Ig_I-set"/>
</dbReference>
<feature type="domain" description="Ig-like" evidence="6">
    <location>
        <begin position="949"/>
        <end position="1037"/>
    </location>
</feature>
<dbReference type="SMART" id="SM00409">
    <property type="entry name" value="IG"/>
    <property type="match status" value="14"/>
</dbReference>
<protein>
    <submittedName>
        <fullName evidence="7">Immunoglobulin i-set domain-containing protein</fullName>
    </submittedName>
</protein>
<feature type="chain" id="PRO_5042204568" evidence="5">
    <location>
        <begin position="23"/>
        <end position="1974"/>
    </location>
</feature>
<organism evidence="7 8">
    <name type="scientific">Ditylenchus destructor</name>
    <dbReference type="NCBI Taxonomy" id="166010"/>
    <lineage>
        <taxon>Eukaryota</taxon>
        <taxon>Metazoa</taxon>
        <taxon>Ecdysozoa</taxon>
        <taxon>Nematoda</taxon>
        <taxon>Chromadorea</taxon>
        <taxon>Rhabditida</taxon>
        <taxon>Tylenchina</taxon>
        <taxon>Tylenchomorpha</taxon>
        <taxon>Sphaerularioidea</taxon>
        <taxon>Anguinidae</taxon>
        <taxon>Anguininae</taxon>
        <taxon>Ditylenchus</taxon>
    </lineage>
</organism>
<feature type="domain" description="Ig-like" evidence="6">
    <location>
        <begin position="1851"/>
        <end position="1943"/>
    </location>
</feature>
<dbReference type="Pfam" id="PF13927">
    <property type="entry name" value="Ig_3"/>
    <property type="match status" value="1"/>
</dbReference>
<dbReference type="InterPro" id="IPR003598">
    <property type="entry name" value="Ig_sub2"/>
</dbReference>
<dbReference type="InterPro" id="IPR036179">
    <property type="entry name" value="Ig-like_dom_sf"/>
</dbReference>
<feature type="domain" description="Ig-like" evidence="6">
    <location>
        <begin position="1535"/>
        <end position="1625"/>
    </location>
</feature>
<dbReference type="PANTHER" id="PTHR47633">
    <property type="entry name" value="IMMUNOGLOBULIN"/>
    <property type="match status" value="1"/>
</dbReference>
<dbReference type="SMART" id="SM00408">
    <property type="entry name" value="IGc2"/>
    <property type="match status" value="13"/>
</dbReference>
<keyword evidence="1" id="KW-0677">Repeat</keyword>
<dbReference type="PROSITE" id="PS50835">
    <property type="entry name" value="IG_LIKE"/>
    <property type="match status" value="13"/>
</dbReference>
<evidence type="ECO:0000256" key="5">
    <source>
        <dbReference type="SAM" id="SignalP"/>
    </source>
</evidence>
<name>A0AAD4NFV6_9BILA</name>
<evidence type="ECO:0000256" key="2">
    <source>
        <dbReference type="ARBA" id="ARBA00023157"/>
    </source>
</evidence>
<feature type="domain" description="Ig-like" evidence="6">
    <location>
        <begin position="687"/>
        <end position="777"/>
    </location>
</feature>
<evidence type="ECO:0000256" key="1">
    <source>
        <dbReference type="ARBA" id="ARBA00022737"/>
    </source>
</evidence>
<dbReference type="Proteomes" id="UP001201812">
    <property type="component" value="Unassembled WGS sequence"/>
</dbReference>
<feature type="domain" description="Ig-like" evidence="6">
    <location>
        <begin position="84"/>
        <end position="194"/>
    </location>
</feature>
<keyword evidence="2" id="KW-1015">Disulfide bond</keyword>
<feature type="region of interest" description="Disordered" evidence="4">
    <location>
        <begin position="1269"/>
        <end position="1328"/>
    </location>
</feature>
<evidence type="ECO:0000256" key="3">
    <source>
        <dbReference type="ARBA" id="ARBA00023319"/>
    </source>
</evidence>
<feature type="domain" description="Ig-like" evidence="6">
    <location>
        <begin position="824"/>
        <end position="923"/>
    </location>
</feature>
<feature type="compositionally biased region" description="Basic and acidic residues" evidence="4">
    <location>
        <begin position="1289"/>
        <end position="1309"/>
    </location>
</feature>
<feature type="domain" description="Ig-like" evidence="6">
    <location>
        <begin position="570"/>
        <end position="658"/>
    </location>
</feature>
<proteinExistence type="predicted"/>
<feature type="region of interest" description="Disordered" evidence="4">
    <location>
        <begin position="545"/>
        <end position="564"/>
    </location>
</feature>
<feature type="domain" description="Ig-like" evidence="6">
    <location>
        <begin position="445"/>
        <end position="530"/>
    </location>
</feature>
<dbReference type="Gene3D" id="2.60.40.10">
    <property type="entry name" value="Immunoglobulins"/>
    <property type="match status" value="14"/>
</dbReference>